<name>A0A1L7X6C2_9HELO</name>
<evidence type="ECO:0000259" key="2">
    <source>
        <dbReference type="Pfam" id="PF17111"/>
    </source>
</evidence>
<proteinExistence type="predicted"/>
<gene>
    <name evidence="3" type="ORF">PAC_10466</name>
</gene>
<keyword evidence="4" id="KW-1185">Reference proteome</keyword>
<protein>
    <recommendedName>
        <fullName evidence="2">Azaphilone pigments biosynthesis cluster protein L N-terminal domain-containing protein</fullName>
    </recommendedName>
</protein>
<feature type="region of interest" description="Disordered" evidence="1">
    <location>
        <begin position="562"/>
        <end position="597"/>
    </location>
</feature>
<accession>A0A1L7X6C2</accession>
<reference evidence="3 4" key="1">
    <citation type="submission" date="2016-03" db="EMBL/GenBank/DDBJ databases">
        <authorList>
            <person name="Ploux O."/>
        </authorList>
    </citation>
    <scope>NUCLEOTIDE SEQUENCE [LARGE SCALE GENOMIC DNA]</scope>
    <source>
        <strain evidence="3 4">UAMH 11012</strain>
    </source>
</reference>
<evidence type="ECO:0000313" key="3">
    <source>
        <dbReference type="EMBL" id="CZR60570.1"/>
    </source>
</evidence>
<evidence type="ECO:0000313" key="4">
    <source>
        <dbReference type="Proteomes" id="UP000184330"/>
    </source>
</evidence>
<dbReference type="InterPro" id="IPR031348">
    <property type="entry name" value="PigL_N"/>
</dbReference>
<organism evidence="3 4">
    <name type="scientific">Phialocephala subalpina</name>
    <dbReference type="NCBI Taxonomy" id="576137"/>
    <lineage>
        <taxon>Eukaryota</taxon>
        <taxon>Fungi</taxon>
        <taxon>Dikarya</taxon>
        <taxon>Ascomycota</taxon>
        <taxon>Pezizomycotina</taxon>
        <taxon>Leotiomycetes</taxon>
        <taxon>Helotiales</taxon>
        <taxon>Mollisiaceae</taxon>
        <taxon>Phialocephala</taxon>
        <taxon>Phialocephala fortinii species complex</taxon>
    </lineage>
</organism>
<dbReference type="OrthoDB" id="3547780at2759"/>
<evidence type="ECO:0000256" key="1">
    <source>
        <dbReference type="SAM" id="MobiDB-lite"/>
    </source>
</evidence>
<feature type="domain" description="Azaphilone pigments biosynthesis cluster protein L N-terminal" evidence="2">
    <location>
        <begin position="6"/>
        <end position="167"/>
    </location>
</feature>
<dbReference type="Proteomes" id="UP000184330">
    <property type="component" value="Unassembled WGS sequence"/>
</dbReference>
<dbReference type="Pfam" id="PF17111">
    <property type="entry name" value="PigL_N"/>
    <property type="match status" value="1"/>
</dbReference>
<feature type="compositionally biased region" description="Polar residues" evidence="1">
    <location>
        <begin position="569"/>
        <end position="582"/>
    </location>
</feature>
<feature type="region of interest" description="Disordered" evidence="1">
    <location>
        <begin position="375"/>
        <end position="406"/>
    </location>
</feature>
<dbReference type="EMBL" id="FJOG01000016">
    <property type="protein sequence ID" value="CZR60570.1"/>
    <property type="molecule type" value="Genomic_DNA"/>
</dbReference>
<feature type="compositionally biased region" description="Basic and acidic residues" evidence="1">
    <location>
        <begin position="379"/>
        <end position="389"/>
    </location>
</feature>
<dbReference type="AlphaFoldDB" id="A0A1L7X6C2"/>
<sequence length="787" mass="88007">MPVPEALLITNTTLSITVKAFTAWQNAYSLVKNIKDAPKYIQRLSTDVQGLYQVLGLLQTALTDNSSRSGQLPWQMAQDLEVLLGTCTELSIDVMTVVSPLIGADGAVKGGTWRSIKWELFKKNDVVNLQQTLSTCKLTINMAISSLNFVTGNQTHTAVEQIQRDVAQLRWHAEQQATSKDIQDLSSTIAVSRFSISSYNIPLQRFLEETESLIDSDSSSLRAPSVMSARTRDSRTDSANPFENRTILATAVTQNRVLLVEIPEESTSSTSDNTLVGSAGTPDVAKLLPEPPIIDRPASRTSLPPSIYVSEVSEDVSLISDPVYLAELEFEPAMEDEIQLRVGQLIDIMFFVCDMVDQNKVTSFSPSLVPSALQTTTLEPDHGDNDTERPALVGTENQPHALPLPPSQYRTVLEAPSDMSWLNIGSSTGVITAPSEAQESAGKSRHHRALSAIPGIQPPKALRDRKILSPSPEPKLPSSIDILEGRAEYTPTPACEWLLTYKSQWELELPGIIKNYQTEMSISEIYEAVMQDRRTFVHDYPSLSHFSLKLRTEGYPILPTERKQRQRELSQASKDPLASTSAHQRDETLLNQNSKDQASAQRILDKAKEWNNFLPSIIQHYKSGMSITNMYIVIAKEHPTFMLKYPNFREFDKKLYTEGYPTDPFGREQRQRELLAEERQRALSREGWNELLPWVPQALPEGKLFYFNAVTFGTCDQRPPPKPMAQFNIERSVANIAKSNRSRIEFWIPQTTTGEASIELHVDPDTDPDTEDSVLGRKPQIHCGGRI</sequence>